<dbReference type="RefSeq" id="WP_127082109.1">
    <property type="nucleotide sequence ID" value="NZ_RSCL01000008.1"/>
</dbReference>
<comment type="caution">
    <text evidence="1">The sequence shown here is derived from an EMBL/GenBank/DDBJ whole genome shotgun (WGS) entry which is preliminary data.</text>
</comment>
<evidence type="ECO:0000313" key="1">
    <source>
        <dbReference type="EMBL" id="RUT05651.1"/>
    </source>
</evidence>
<accession>A0A433VHS2</accession>
<gene>
    <name evidence="1" type="ORF">DSM106972_036580</name>
</gene>
<dbReference type="SUPFAM" id="SSF102588">
    <property type="entry name" value="LmbE-like"/>
    <property type="match status" value="1"/>
</dbReference>
<organism evidence="1 2">
    <name type="scientific">Dulcicalothrix desertica PCC 7102</name>
    <dbReference type="NCBI Taxonomy" id="232991"/>
    <lineage>
        <taxon>Bacteria</taxon>
        <taxon>Bacillati</taxon>
        <taxon>Cyanobacteriota</taxon>
        <taxon>Cyanophyceae</taxon>
        <taxon>Nostocales</taxon>
        <taxon>Calotrichaceae</taxon>
        <taxon>Dulcicalothrix</taxon>
    </lineage>
</organism>
<dbReference type="OrthoDB" id="9790023at2"/>
<evidence type="ECO:0008006" key="3">
    <source>
        <dbReference type="Google" id="ProtNLM"/>
    </source>
</evidence>
<dbReference type="InterPro" id="IPR003737">
    <property type="entry name" value="GlcNAc_PI_deacetylase-related"/>
</dbReference>
<dbReference type="Gene3D" id="3.40.50.10320">
    <property type="entry name" value="LmbE-like"/>
    <property type="match status" value="1"/>
</dbReference>
<protein>
    <recommendedName>
        <fullName evidence="3">GlcNAc-PI de-N-acetylase</fullName>
    </recommendedName>
</protein>
<dbReference type="InterPro" id="IPR024078">
    <property type="entry name" value="LmbE-like_dom_sf"/>
</dbReference>
<proteinExistence type="predicted"/>
<dbReference type="AlphaFoldDB" id="A0A433VHS2"/>
<dbReference type="Proteomes" id="UP000271624">
    <property type="component" value="Unassembled WGS sequence"/>
</dbReference>
<name>A0A433VHS2_9CYAN</name>
<reference evidence="1" key="1">
    <citation type="submission" date="2018-12" db="EMBL/GenBank/DDBJ databases">
        <authorList>
            <person name="Will S."/>
            <person name="Neumann-Schaal M."/>
            <person name="Henke P."/>
        </authorList>
    </citation>
    <scope>NUCLEOTIDE SEQUENCE</scope>
    <source>
        <strain evidence="1">PCC 7102</strain>
    </source>
</reference>
<evidence type="ECO:0000313" key="2">
    <source>
        <dbReference type="Proteomes" id="UP000271624"/>
    </source>
</evidence>
<reference evidence="1" key="2">
    <citation type="journal article" date="2019" name="Genome Biol. Evol.">
        <title>Day and night: Metabolic profiles and evolutionary relationships of six axenic non-marine cyanobacteria.</title>
        <authorList>
            <person name="Will S.E."/>
            <person name="Henke P."/>
            <person name="Boedeker C."/>
            <person name="Huang S."/>
            <person name="Brinkmann H."/>
            <person name="Rohde M."/>
            <person name="Jarek M."/>
            <person name="Friedl T."/>
            <person name="Seufert S."/>
            <person name="Schumacher M."/>
            <person name="Overmann J."/>
            <person name="Neumann-Schaal M."/>
            <person name="Petersen J."/>
        </authorList>
    </citation>
    <scope>NUCLEOTIDE SEQUENCE [LARGE SCALE GENOMIC DNA]</scope>
    <source>
        <strain evidence="1">PCC 7102</strain>
    </source>
</reference>
<dbReference type="Pfam" id="PF02585">
    <property type="entry name" value="PIG-L"/>
    <property type="match status" value="1"/>
</dbReference>
<sequence length="147" mass="17450">MNIKIYNYTYFFNHLDGSLQNLSNEQRQQIVDKLVQHLQSFMPEEVYVPHRKDGHPDHEATYNLVAEAIAKSQLKVELQEYPIWMLWQNPLSSNLKHEDFTHVYRLPIANVNERKTKAIQNYRSQLPGIPKGLIGRFFLPHEIFFKN</sequence>
<keyword evidence="2" id="KW-1185">Reference proteome</keyword>
<dbReference type="EMBL" id="RSCL01000008">
    <property type="protein sequence ID" value="RUT05651.1"/>
    <property type="molecule type" value="Genomic_DNA"/>
</dbReference>